<dbReference type="PANTHER" id="PTHR23507">
    <property type="entry name" value="ZGC:174356"/>
    <property type="match status" value="1"/>
</dbReference>
<proteinExistence type="predicted"/>
<dbReference type="PANTHER" id="PTHR23507:SF1">
    <property type="entry name" value="FI18259P1-RELATED"/>
    <property type="match status" value="1"/>
</dbReference>
<evidence type="ECO:0000313" key="7">
    <source>
        <dbReference type="Proteomes" id="UP000770661"/>
    </source>
</evidence>
<reference evidence="6" key="1">
    <citation type="submission" date="2020-07" db="EMBL/GenBank/DDBJ databases">
        <title>The High-quality genome of the commercially important snow crab, Chionoecetes opilio.</title>
        <authorList>
            <person name="Jeong J.-H."/>
            <person name="Ryu S."/>
        </authorList>
    </citation>
    <scope>NUCLEOTIDE SEQUENCE</scope>
    <source>
        <strain evidence="6">MADBK_172401_WGS</strain>
        <tissue evidence="6">Digestive gland</tissue>
    </source>
</reference>
<protein>
    <submittedName>
        <fullName evidence="6">Uncharacterized protein</fullName>
    </submittedName>
</protein>
<feature type="transmembrane region" description="Helical" evidence="5">
    <location>
        <begin position="136"/>
        <end position="158"/>
    </location>
</feature>
<dbReference type="EMBL" id="JACEEZ010023931">
    <property type="protein sequence ID" value="KAG0710742.1"/>
    <property type="molecule type" value="Genomic_DNA"/>
</dbReference>
<keyword evidence="2 5" id="KW-0812">Transmembrane</keyword>
<comment type="caution">
    <text evidence="6">The sequence shown here is derived from an EMBL/GenBank/DDBJ whole genome shotgun (WGS) entry which is preliminary data.</text>
</comment>
<keyword evidence="7" id="KW-1185">Reference proteome</keyword>
<dbReference type="Proteomes" id="UP000770661">
    <property type="component" value="Unassembled WGS sequence"/>
</dbReference>
<evidence type="ECO:0000256" key="3">
    <source>
        <dbReference type="ARBA" id="ARBA00022989"/>
    </source>
</evidence>
<dbReference type="AlphaFoldDB" id="A0A8J4XN53"/>
<dbReference type="GO" id="GO:0016020">
    <property type="term" value="C:membrane"/>
    <property type="evidence" value="ECO:0007669"/>
    <property type="project" value="UniProtKB-SubCell"/>
</dbReference>
<evidence type="ECO:0000256" key="5">
    <source>
        <dbReference type="SAM" id="Phobius"/>
    </source>
</evidence>
<name>A0A8J4XN53_CHIOP</name>
<evidence type="ECO:0000256" key="2">
    <source>
        <dbReference type="ARBA" id="ARBA00022692"/>
    </source>
</evidence>
<sequence>MKWSLADWVPYQVCRCGLGVLALVVALPLLCRWWTLQDATLGVLGGLSSLISSIVFSSLLAHSSVAILAVISGSLTQYLNVASAAIMVRLVGGTELGGVLVCLGSVEQLGLMAGWFTSDYLFTSLLRCGMPGVTFVMAGFVVVVPATIFGVLYFSLGLRQGYFIQRRSPNAPSQVAARHPSSGEERT</sequence>
<organism evidence="6 7">
    <name type="scientific">Chionoecetes opilio</name>
    <name type="common">Atlantic snow crab</name>
    <name type="synonym">Cancer opilio</name>
    <dbReference type="NCBI Taxonomy" id="41210"/>
    <lineage>
        <taxon>Eukaryota</taxon>
        <taxon>Metazoa</taxon>
        <taxon>Ecdysozoa</taxon>
        <taxon>Arthropoda</taxon>
        <taxon>Crustacea</taxon>
        <taxon>Multicrustacea</taxon>
        <taxon>Malacostraca</taxon>
        <taxon>Eumalacostraca</taxon>
        <taxon>Eucarida</taxon>
        <taxon>Decapoda</taxon>
        <taxon>Pleocyemata</taxon>
        <taxon>Brachyura</taxon>
        <taxon>Eubrachyura</taxon>
        <taxon>Majoidea</taxon>
        <taxon>Majidae</taxon>
        <taxon>Chionoecetes</taxon>
    </lineage>
</organism>
<feature type="transmembrane region" description="Helical" evidence="5">
    <location>
        <begin position="50"/>
        <end position="75"/>
    </location>
</feature>
<keyword evidence="4 5" id="KW-0472">Membrane</keyword>
<comment type="subcellular location">
    <subcellularLocation>
        <location evidence="1">Membrane</location>
        <topology evidence="1">Multi-pass membrane protein</topology>
    </subcellularLocation>
</comment>
<dbReference type="GO" id="GO:0022857">
    <property type="term" value="F:transmembrane transporter activity"/>
    <property type="evidence" value="ECO:0007669"/>
    <property type="project" value="TreeGrafter"/>
</dbReference>
<keyword evidence="3 5" id="KW-1133">Transmembrane helix</keyword>
<gene>
    <name evidence="6" type="ORF">GWK47_022173</name>
</gene>
<feature type="transmembrane region" description="Helical" evidence="5">
    <location>
        <begin position="96"/>
        <end position="116"/>
    </location>
</feature>
<evidence type="ECO:0000256" key="4">
    <source>
        <dbReference type="ARBA" id="ARBA00023136"/>
    </source>
</evidence>
<evidence type="ECO:0000256" key="1">
    <source>
        <dbReference type="ARBA" id="ARBA00004141"/>
    </source>
</evidence>
<evidence type="ECO:0000313" key="6">
    <source>
        <dbReference type="EMBL" id="KAG0710742.1"/>
    </source>
</evidence>
<accession>A0A8J4XN53</accession>
<feature type="transmembrane region" description="Helical" evidence="5">
    <location>
        <begin position="12"/>
        <end position="30"/>
    </location>
</feature>